<dbReference type="EMBL" id="MEXM01000050">
    <property type="protein sequence ID" value="OGC99822.1"/>
    <property type="molecule type" value="Genomic_DNA"/>
</dbReference>
<protein>
    <submittedName>
        <fullName evidence="1">Uncharacterized protein</fullName>
    </submittedName>
</protein>
<name>A0A1F4Z0R6_9BACT</name>
<evidence type="ECO:0000313" key="1">
    <source>
        <dbReference type="EMBL" id="OGC99822.1"/>
    </source>
</evidence>
<comment type="caution">
    <text evidence="1">The sequence shown here is derived from an EMBL/GenBank/DDBJ whole genome shotgun (WGS) entry which is preliminary data.</text>
</comment>
<sequence>MDLGGFPNVVPADCLQQDFVIDLRAIYFPGFIKKFIQTVQDGKYVGFVVEGVCTDRHPGDGFKTGVVSRPGNPQFAV</sequence>
<accession>A0A1F4Z0R6</accession>
<proteinExistence type="predicted"/>
<organism evidence="1 2">
    <name type="scientific">Candidatus Amesbacteria bacterium RIFCSPLOWO2_01_FULL_47_33</name>
    <dbReference type="NCBI Taxonomy" id="1797258"/>
    <lineage>
        <taxon>Bacteria</taxon>
        <taxon>Candidatus Amesiibacteriota</taxon>
    </lineage>
</organism>
<dbReference type="Proteomes" id="UP000176822">
    <property type="component" value="Unassembled WGS sequence"/>
</dbReference>
<evidence type="ECO:0000313" key="2">
    <source>
        <dbReference type="Proteomes" id="UP000176822"/>
    </source>
</evidence>
<reference evidence="1 2" key="1">
    <citation type="journal article" date="2016" name="Nat. Commun.">
        <title>Thousands of microbial genomes shed light on interconnected biogeochemical processes in an aquifer system.</title>
        <authorList>
            <person name="Anantharaman K."/>
            <person name="Brown C.T."/>
            <person name="Hug L.A."/>
            <person name="Sharon I."/>
            <person name="Castelle C.J."/>
            <person name="Probst A.J."/>
            <person name="Thomas B.C."/>
            <person name="Singh A."/>
            <person name="Wilkins M.J."/>
            <person name="Karaoz U."/>
            <person name="Brodie E.L."/>
            <person name="Williams K.H."/>
            <person name="Hubbard S.S."/>
            <person name="Banfield J.F."/>
        </authorList>
    </citation>
    <scope>NUCLEOTIDE SEQUENCE [LARGE SCALE GENOMIC DNA]</scope>
</reference>
<gene>
    <name evidence="1" type="ORF">A2972_05025</name>
</gene>
<dbReference type="AlphaFoldDB" id="A0A1F4Z0R6"/>